<sequence length="111" mass="12236">MGIMFIDPGRLRTELMLEAAVTTADGAGGHTEDWQVVATVFADVEPVGEASRFGAGQAHETVTHRVTLRFREDVASGMRFVRDGRVLDIVTVRDADETGRYLVCRAREEGR</sequence>
<protein>
    <submittedName>
        <fullName evidence="1">Phage head closure protein</fullName>
    </submittedName>
</protein>
<evidence type="ECO:0000313" key="2">
    <source>
        <dbReference type="Proteomes" id="UP001320831"/>
    </source>
</evidence>
<dbReference type="InterPro" id="IPR008767">
    <property type="entry name" value="Phage_SPP1_head-tail_adaptor"/>
</dbReference>
<dbReference type="InterPro" id="IPR038666">
    <property type="entry name" value="SSP1_head-tail_sf"/>
</dbReference>
<gene>
    <name evidence="1" type="ORF">N5A92_13600</name>
</gene>
<comment type="caution">
    <text evidence="1">The sequence shown here is derived from an EMBL/GenBank/DDBJ whole genome shotgun (WGS) entry which is preliminary data.</text>
</comment>
<dbReference type="NCBIfam" id="TIGR01563">
    <property type="entry name" value="gp16_SPP1"/>
    <property type="match status" value="1"/>
</dbReference>
<dbReference type="EMBL" id="JAOCZP010000003">
    <property type="protein sequence ID" value="MCT7376067.1"/>
    <property type="molecule type" value="Genomic_DNA"/>
</dbReference>
<dbReference type="RefSeq" id="WP_260903524.1">
    <property type="nucleotide sequence ID" value="NZ_JAOCZP010000003.1"/>
</dbReference>
<evidence type="ECO:0000313" key="1">
    <source>
        <dbReference type="EMBL" id="MCT7376067.1"/>
    </source>
</evidence>
<proteinExistence type="predicted"/>
<dbReference type="Pfam" id="PF05521">
    <property type="entry name" value="Phage_HCP"/>
    <property type="match status" value="1"/>
</dbReference>
<dbReference type="Gene3D" id="2.40.10.270">
    <property type="entry name" value="Bacteriophage SPP1 head-tail adaptor protein"/>
    <property type="match status" value="1"/>
</dbReference>
<accession>A0ABT2LNP3</accession>
<organism evidence="1 2">
    <name type="scientific">Chelativorans salis</name>
    <dbReference type="NCBI Taxonomy" id="2978478"/>
    <lineage>
        <taxon>Bacteria</taxon>
        <taxon>Pseudomonadati</taxon>
        <taxon>Pseudomonadota</taxon>
        <taxon>Alphaproteobacteria</taxon>
        <taxon>Hyphomicrobiales</taxon>
        <taxon>Phyllobacteriaceae</taxon>
        <taxon>Chelativorans</taxon>
    </lineage>
</organism>
<keyword evidence="2" id="KW-1185">Reference proteome</keyword>
<name>A0ABT2LNP3_9HYPH</name>
<dbReference type="Proteomes" id="UP001320831">
    <property type="component" value="Unassembled WGS sequence"/>
</dbReference>
<reference evidence="1 2" key="1">
    <citation type="submission" date="2022-09" db="EMBL/GenBank/DDBJ databases">
        <title>Chelativorans salina sp. nov., a novel slightly halophilic bacterium isolated from a saline lake sediment enrichment.</title>
        <authorList>
            <person name="Gao L."/>
            <person name="Fang B.-Z."/>
            <person name="Li W.-J."/>
        </authorList>
    </citation>
    <scope>NUCLEOTIDE SEQUENCE [LARGE SCALE GENOMIC DNA]</scope>
    <source>
        <strain evidence="1 2">EGI FJ00035</strain>
    </source>
</reference>